<dbReference type="PROSITE" id="PS00710">
    <property type="entry name" value="PGM_PMM"/>
    <property type="match status" value="1"/>
</dbReference>
<keyword evidence="3" id="KW-0597">Phosphoprotein</keyword>
<feature type="domain" description="Alpha-D-phosphohexomutase alpha/beta/alpha" evidence="10">
    <location>
        <begin position="314"/>
        <end position="439"/>
    </location>
</feature>
<dbReference type="Pfam" id="PF02879">
    <property type="entry name" value="PGM_PMM_II"/>
    <property type="match status" value="1"/>
</dbReference>
<comment type="caution">
    <text evidence="11">The sequence shown here is derived from an EMBL/GenBank/DDBJ whole genome shotgun (WGS) entry which is preliminary data.</text>
</comment>
<dbReference type="SUPFAM" id="SSF55957">
    <property type="entry name" value="Phosphoglucomutase, C-terminal domain"/>
    <property type="match status" value="1"/>
</dbReference>
<dbReference type="SUPFAM" id="SSF53738">
    <property type="entry name" value="Phosphoglucomutase, first 3 domains"/>
    <property type="match status" value="3"/>
</dbReference>
<dbReference type="Gene3D" id="3.40.120.10">
    <property type="entry name" value="Alpha-D-Glucose-1,6-Bisphosphate, subunit A, domain 3"/>
    <property type="match status" value="3"/>
</dbReference>
<dbReference type="GO" id="GO:0005975">
    <property type="term" value="P:carbohydrate metabolic process"/>
    <property type="evidence" value="ECO:0007669"/>
    <property type="project" value="InterPro"/>
</dbReference>
<dbReference type="InterPro" id="IPR036900">
    <property type="entry name" value="A-D-PHexomutase_C_sf"/>
</dbReference>
<dbReference type="InterPro" id="IPR016066">
    <property type="entry name" value="A-D-PHexomutase_CS"/>
</dbReference>
<feature type="domain" description="Alpha-D-phosphohexomutase C-terminal" evidence="7">
    <location>
        <begin position="508"/>
        <end position="537"/>
    </location>
</feature>
<dbReference type="PANTHER" id="PTHR45745">
    <property type="entry name" value="PHOSPHOMANNOMUTASE 45A"/>
    <property type="match status" value="1"/>
</dbReference>
<dbReference type="InterPro" id="IPR005846">
    <property type="entry name" value="A-D-PHexomutase_a/b/a-III"/>
</dbReference>
<dbReference type="Pfam" id="PF00408">
    <property type="entry name" value="PGM_PMM_IV"/>
    <property type="match status" value="1"/>
</dbReference>
<dbReference type="GO" id="GO:0004614">
    <property type="term" value="F:phosphoglucomutase activity"/>
    <property type="evidence" value="ECO:0007669"/>
    <property type="project" value="UniProtKB-EC"/>
</dbReference>
<keyword evidence="5" id="KW-0460">Magnesium</keyword>
<evidence type="ECO:0000256" key="4">
    <source>
        <dbReference type="ARBA" id="ARBA00022723"/>
    </source>
</evidence>
<reference evidence="11" key="1">
    <citation type="submission" date="2019-08" db="EMBL/GenBank/DDBJ databases">
        <authorList>
            <person name="Kucharzyk K."/>
            <person name="Murdoch R.W."/>
            <person name="Higgins S."/>
            <person name="Loffler F."/>
        </authorList>
    </citation>
    <scope>NUCLEOTIDE SEQUENCE</scope>
</reference>
<dbReference type="GO" id="GO:0000287">
    <property type="term" value="F:magnesium ion binding"/>
    <property type="evidence" value="ECO:0007669"/>
    <property type="project" value="InterPro"/>
</dbReference>
<dbReference type="InterPro" id="IPR016055">
    <property type="entry name" value="A-D-PHexomutase_a/b/a-I/II/III"/>
</dbReference>
<comment type="cofactor">
    <cofactor evidence="1">
        <name>Mg(2+)</name>
        <dbReference type="ChEBI" id="CHEBI:18420"/>
    </cofactor>
</comment>
<sequence length="569" mass="63990">MYREKLDIWLESPYVDESLKEELKKIEKIESEVEDRFYRELEFGTGGMRGKIGAGTNRMNFVTVAKATQGIADFLNKKYSGEQLSAAIAYDSRNMSKEFAGKTAAVFAANNIKVYLFESLRPTPELSFAVRHYGCKAGVVITASHNPPEYNGYKVYDQYGGQVVEDADEIISMINKVNLKDVKLTTEDNDKIVTIGNELDTTYINEVKKLRIRDDVDKDLNIIYTPLHGTGNMPVRRVLDELGYKNVRVVKEQEMPDPMFSTVKSPNPEEISAFEIAIKRAEELNGEIIIGTDPDCDRVGLVVRSSDGGYVPLNGNQTGALLLNYVLSSLDEKGMIPENAAVVKTIVTSEIGRAIASKFNVASFDTLTGFKYIAELMQKFEDTKSNSFIFGYEESYGYLAGTFVRDKDAVIASMLICEMAAYYKRNGKTLLEVLKDIYREHGYYIEETISLTFAGASGQSKMKSIMENFRENKLSSIAGKNIPYIYDYKMGIALNLLTGKTEHLSYPKSDVLKFCFENGSWLVLRPSGTEPKLKVYFSINEENESKSTQVLENTKKEILSIIDRIQINN</sequence>
<evidence type="ECO:0000256" key="5">
    <source>
        <dbReference type="ARBA" id="ARBA00022842"/>
    </source>
</evidence>
<dbReference type="Gene3D" id="3.30.310.50">
    <property type="entry name" value="Alpha-D-phosphohexomutase, C-terminal domain"/>
    <property type="match status" value="1"/>
</dbReference>
<evidence type="ECO:0000256" key="2">
    <source>
        <dbReference type="ARBA" id="ARBA00010231"/>
    </source>
</evidence>
<dbReference type="InterPro" id="IPR005844">
    <property type="entry name" value="A-D-PHexomutase_a/b/a-I"/>
</dbReference>
<name>A0A644XRU5_9ZZZZ</name>
<evidence type="ECO:0000256" key="3">
    <source>
        <dbReference type="ARBA" id="ARBA00022553"/>
    </source>
</evidence>
<evidence type="ECO:0000259" key="10">
    <source>
        <dbReference type="Pfam" id="PF02880"/>
    </source>
</evidence>
<evidence type="ECO:0000256" key="1">
    <source>
        <dbReference type="ARBA" id="ARBA00001946"/>
    </source>
</evidence>
<dbReference type="InterPro" id="IPR005843">
    <property type="entry name" value="A-D-PHexomutase_C"/>
</dbReference>
<evidence type="ECO:0000313" key="11">
    <source>
        <dbReference type="EMBL" id="MPM16983.1"/>
    </source>
</evidence>
<evidence type="ECO:0000259" key="8">
    <source>
        <dbReference type="Pfam" id="PF02878"/>
    </source>
</evidence>
<dbReference type="GO" id="GO:0008973">
    <property type="term" value="F:phosphopentomutase activity"/>
    <property type="evidence" value="ECO:0007669"/>
    <property type="project" value="TreeGrafter"/>
</dbReference>
<protein>
    <submittedName>
        <fullName evidence="11">Phosphoglucomutase</fullName>
        <ecNumber evidence="11">5.4.2.2</ecNumber>
    </submittedName>
</protein>
<comment type="similarity">
    <text evidence="2">Belongs to the phosphohexose mutase family.</text>
</comment>
<dbReference type="InterPro" id="IPR005841">
    <property type="entry name" value="Alpha-D-phosphohexomutase_SF"/>
</dbReference>
<gene>
    <name evidence="11" type="primary">pgcA_17</name>
    <name evidence="11" type="ORF">SDC9_63365</name>
</gene>
<evidence type="ECO:0000256" key="6">
    <source>
        <dbReference type="ARBA" id="ARBA00023235"/>
    </source>
</evidence>
<dbReference type="EC" id="5.4.2.2" evidence="11"/>
<dbReference type="Pfam" id="PF02880">
    <property type="entry name" value="PGM_PMM_III"/>
    <property type="match status" value="1"/>
</dbReference>
<feature type="domain" description="Alpha-D-phosphohexomutase alpha/beta/alpha" evidence="8">
    <location>
        <begin position="42"/>
        <end position="176"/>
    </location>
</feature>
<dbReference type="PANTHER" id="PTHR45745:SF1">
    <property type="entry name" value="PHOSPHOGLUCOMUTASE 2B-RELATED"/>
    <property type="match status" value="1"/>
</dbReference>
<accession>A0A644XRU5</accession>
<organism evidence="11">
    <name type="scientific">bioreactor metagenome</name>
    <dbReference type="NCBI Taxonomy" id="1076179"/>
    <lineage>
        <taxon>unclassified sequences</taxon>
        <taxon>metagenomes</taxon>
        <taxon>ecological metagenomes</taxon>
    </lineage>
</organism>
<proteinExistence type="inferred from homology"/>
<keyword evidence="4" id="KW-0479">Metal-binding</keyword>
<evidence type="ECO:0000259" key="7">
    <source>
        <dbReference type="Pfam" id="PF00408"/>
    </source>
</evidence>
<dbReference type="PRINTS" id="PR00509">
    <property type="entry name" value="PGMPMM"/>
</dbReference>
<dbReference type="Pfam" id="PF02878">
    <property type="entry name" value="PGM_PMM_I"/>
    <property type="match status" value="1"/>
</dbReference>
<keyword evidence="6 11" id="KW-0413">Isomerase</keyword>
<dbReference type="CDD" id="cd05799">
    <property type="entry name" value="PGM2"/>
    <property type="match status" value="1"/>
</dbReference>
<dbReference type="InterPro" id="IPR005845">
    <property type="entry name" value="A-D-PHexomutase_a/b/a-II"/>
</dbReference>
<dbReference type="GO" id="GO:0006166">
    <property type="term" value="P:purine ribonucleoside salvage"/>
    <property type="evidence" value="ECO:0007669"/>
    <property type="project" value="TreeGrafter"/>
</dbReference>
<evidence type="ECO:0000259" key="9">
    <source>
        <dbReference type="Pfam" id="PF02879"/>
    </source>
</evidence>
<feature type="domain" description="Alpha-D-phosphohexomutase alpha/beta/alpha" evidence="9">
    <location>
        <begin position="203"/>
        <end position="302"/>
    </location>
</feature>
<dbReference type="AlphaFoldDB" id="A0A644XRU5"/>
<dbReference type="EMBL" id="VSSQ01002711">
    <property type="protein sequence ID" value="MPM16983.1"/>
    <property type="molecule type" value="Genomic_DNA"/>
</dbReference>